<dbReference type="AlphaFoldDB" id="E6W3F3"/>
<reference evidence="2 3" key="1">
    <citation type="submission" date="2010-12" db="EMBL/GenBank/DDBJ databases">
        <title>Complete sequence of Desulfurispirillum indicum S5.</title>
        <authorList>
            <consortium name="US DOE Joint Genome Institute"/>
            <person name="Lucas S."/>
            <person name="Copeland A."/>
            <person name="Lapidus A."/>
            <person name="Cheng J.-F."/>
            <person name="Goodwin L."/>
            <person name="Pitluck S."/>
            <person name="Chertkov O."/>
            <person name="Held B."/>
            <person name="Detter J.C."/>
            <person name="Han C."/>
            <person name="Tapia R."/>
            <person name="Land M."/>
            <person name="Hauser L."/>
            <person name="Kyrpides N."/>
            <person name="Ivanova N."/>
            <person name="Mikhailova N."/>
            <person name="Haggblom M."/>
            <person name="Rauschenbach I."/>
            <person name="Bini E."/>
            <person name="Woyke T."/>
        </authorList>
    </citation>
    <scope>NUCLEOTIDE SEQUENCE [LARGE SCALE GENOMIC DNA]</scope>
    <source>
        <strain evidence="3">ATCC BAA-1389 / DSM 22839 / S5</strain>
    </source>
</reference>
<keyword evidence="1" id="KW-1133">Transmembrane helix</keyword>
<protein>
    <submittedName>
        <fullName evidence="2">Uncharacterized protein</fullName>
    </submittedName>
</protein>
<feature type="transmembrane region" description="Helical" evidence="1">
    <location>
        <begin position="100"/>
        <end position="116"/>
    </location>
</feature>
<keyword evidence="1" id="KW-0472">Membrane</keyword>
<dbReference type="HOGENOM" id="CLU_929772_0_0_0"/>
<dbReference type="KEGG" id="din:Selin_1011"/>
<sequence length="299" mass="33729">MKRNTTGVYTALACTLSPNRKMPTGVTGNTVPMVDIPSMAPDVRRMVRKGQARVVRGVVRQAQSGDPIQRLQEMYISTSGAWDLLEWYEGRWQQSHRHRFGINMFLVALLGAIVIHDDYIVDETMILSEYTDMLLTQGNCEALRALSSLVNDYSSTVQTIKQTIAVDSSSSKYLASHLIRAEAQRESIFLHLPALVYHLNFFFDRKLQLLLSYFTTLMDILPKSAFIEAQGCYHAGSLAMGDKVSRDAYGQYFRVMEGLKLWCSDAGAEHPECALILQDHQLTRLARSQINRLMLTVSV</sequence>
<keyword evidence="1" id="KW-0812">Transmembrane</keyword>
<gene>
    <name evidence="2" type="ordered locus">Selin_1011</name>
</gene>
<dbReference type="Proteomes" id="UP000002572">
    <property type="component" value="Chromosome"/>
</dbReference>
<dbReference type="EMBL" id="CP002432">
    <property type="protein sequence ID" value="ADU65746.1"/>
    <property type="molecule type" value="Genomic_DNA"/>
</dbReference>
<evidence type="ECO:0000313" key="3">
    <source>
        <dbReference type="Proteomes" id="UP000002572"/>
    </source>
</evidence>
<evidence type="ECO:0000313" key="2">
    <source>
        <dbReference type="EMBL" id="ADU65746.1"/>
    </source>
</evidence>
<organism evidence="2 3">
    <name type="scientific">Desulfurispirillum indicum (strain ATCC BAA-1389 / DSM 22839 / S5)</name>
    <dbReference type="NCBI Taxonomy" id="653733"/>
    <lineage>
        <taxon>Bacteria</taxon>
        <taxon>Pseudomonadati</taxon>
        <taxon>Chrysiogenota</taxon>
        <taxon>Chrysiogenia</taxon>
        <taxon>Chrysiogenales</taxon>
        <taxon>Chrysiogenaceae</taxon>
        <taxon>Desulfurispirillum</taxon>
    </lineage>
</organism>
<evidence type="ECO:0000256" key="1">
    <source>
        <dbReference type="SAM" id="Phobius"/>
    </source>
</evidence>
<accession>E6W3F3</accession>
<dbReference type="RefSeq" id="WP_013505629.1">
    <property type="nucleotide sequence ID" value="NC_014836.1"/>
</dbReference>
<keyword evidence="3" id="KW-1185">Reference proteome</keyword>
<name>E6W3F3_DESIS</name>
<proteinExistence type="predicted"/>
<dbReference type="InParanoid" id="E6W3F3"/>